<organism evidence="3 4">
    <name type="scientific">Pedosphaera parvula (strain Ellin514)</name>
    <dbReference type="NCBI Taxonomy" id="320771"/>
    <lineage>
        <taxon>Bacteria</taxon>
        <taxon>Pseudomonadati</taxon>
        <taxon>Verrucomicrobiota</taxon>
        <taxon>Pedosphaerae</taxon>
        <taxon>Pedosphaerales</taxon>
        <taxon>Pedosphaeraceae</taxon>
        <taxon>Pedosphaera</taxon>
    </lineage>
</organism>
<evidence type="ECO:0000313" key="4">
    <source>
        <dbReference type="Proteomes" id="UP000003688"/>
    </source>
</evidence>
<protein>
    <recommendedName>
        <fullName evidence="5">Type II secretory pathway pseudopilin PulG-like protein</fullName>
    </recommendedName>
</protein>
<dbReference type="Gene3D" id="3.30.700.10">
    <property type="entry name" value="Glycoprotein, Type 4 Pilin"/>
    <property type="match status" value="1"/>
</dbReference>
<dbReference type="AlphaFoldDB" id="B9XFE9"/>
<proteinExistence type="predicted"/>
<keyword evidence="2" id="KW-0472">Membrane</keyword>
<dbReference type="InterPro" id="IPR012902">
    <property type="entry name" value="N_methyl_site"/>
</dbReference>
<dbReference type="PRINTS" id="PR00813">
    <property type="entry name" value="BCTERIALGSPG"/>
</dbReference>
<keyword evidence="2" id="KW-0812">Transmembrane</keyword>
<dbReference type="GO" id="GO:0015627">
    <property type="term" value="C:type II protein secretion system complex"/>
    <property type="evidence" value="ECO:0007669"/>
    <property type="project" value="InterPro"/>
</dbReference>
<dbReference type="Proteomes" id="UP000003688">
    <property type="component" value="Unassembled WGS sequence"/>
</dbReference>
<dbReference type="InterPro" id="IPR000983">
    <property type="entry name" value="Bac_GSPG_pilin"/>
</dbReference>
<dbReference type="InterPro" id="IPR045584">
    <property type="entry name" value="Pilin-like"/>
</dbReference>
<keyword evidence="2" id="KW-1133">Transmembrane helix</keyword>
<comment type="caution">
    <text evidence="3">The sequence shown here is derived from an EMBL/GenBank/DDBJ whole genome shotgun (WGS) entry which is preliminary data.</text>
</comment>
<accession>B9XFE9</accession>
<feature type="transmembrane region" description="Helical" evidence="2">
    <location>
        <begin position="21"/>
        <end position="46"/>
    </location>
</feature>
<gene>
    <name evidence="3" type="ORF">Cflav_PD4334</name>
</gene>
<keyword evidence="1" id="KW-0488">Methylation</keyword>
<dbReference type="Pfam" id="PF07963">
    <property type="entry name" value="N_methyl"/>
    <property type="match status" value="1"/>
</dbReference>
<dbReference type="OrthoDB" id="202876at2"/>
<dbReference type="PROSITE" id="PS00409">
    <property type="entry name" value="PROKAR_NTER_METHYL"/>
    <property type="match status" value="1"/>
</dbReference>
<evidence type="ECO:0000256" key="1">
    <source>
        <dbReference type="ARBA" id="ARBA00022481"/>
    </source>
</evidence>
<evidence type="ECO:0008006" key="5">
    <source>
        <dbReference type="Google" id="ProtNLM"/>
    </source>
</evidence>
<dbReference type="SUPFAM" id="SSF54523">
    <property type="entry name" value="Pili subunits"/>
    <property type="match status" value="1"/>
</dbReference>
<reference evidence="3 4" key="1">
    <citation type="journal article" date="2011" name="J. Bacteriol.">
        <title>Genome sequence of 'Pedosphaera parvula' Ellin514, an aerobic Verrucomicrobial isolate from pasture soil.</title>
        <authorList>
            <person name="Kant R."/>
            <person name="van Passel M.W."/>
            <person name="Sangwan P."/>
            <person name="Palva A."/>
            <person name="Lucas S."/>
            <person name="Copeland A."/>
            <person name="Lapidus A."/>
            <person name="Glavina Del Rio T."/>
            <person name="Dalin E."/>
            <person name="Tice H."/>
            <person name="Bruce D."/>
            <person name="Goodwin L."/>
            <person name="Pitluck S."/>
            <person name="Chertkov O."/>
            <person name="Larimer F.W."/>
            <person name="Land M.L."/>
            <person name="Hauser L."/>
            <person name="Brettin T.S."/>
            <person name="Detter J.C."/>
            <person name="Han S."/>
            <person name="de Vos W.M."/>
            <person name="Janssen P.H."/>
            <person name="Smidt H."/>
        </authorList>
    </citation>
    <scope>NUCLEOTIDE SEQUENCE [LARGE SCALE GENOMIC DNA]</scope>
    <source>
        <strain evidence="3 4">Ellin514</strain>
    </source>
</reference>
<dbReference type="RefSeq" id="WP_007414547.1">
    <property type="nucleotide sequence ID" value="NZ_ABOX02000010.1"/>
</dbReference>
<evidence type="ECO:0000313" key="3">
    <source>
        <dbReference type="EMBL" id="EEF61313.1"/>
    </source>
</evidence>
<dbReference type="STRING" id="320771.Cflav_PD4334"/>
<dbReference type="EMBL" id="ABOX02000010">
    <property type="protein sequence ID" value="EEF61313.1"/>
    <property type="molecule type" value="Genomic_DNA"/>
</dbReference>
<name>B9XFE9_PEDPL</name>
<sequence length="282" mass="30743" precursor="true">MNPQHFPVSPKRSTKVILRRGFTLIELLVVIAIIAILAGLLLPALAKAKSKAAATKCVSNMKQLALGWQMYATDFNDVMVPNAPLDAANSENTWCGKQQEGWDSTYDANTNPIPYQTSIVAPYMGKQLGVYKCPGDTVPSDNGDRIRSYSMSSQVGNLYTATETKGYNAGYGAYSKISEILSCPGPTETLVFLEENMCSMQDGYLQIRCDPGNSGFPDVPGSYHDLTSCGVNFADGHAQIHKWVTPVIKIPVRKPFRQSSIGTGPTNPDWRWLTQHAACPSS</sequence>
<dbReference type="GO" id="GO:0015628">
    <property type="term" value="P:protein secretion by the type II secretion system"/>
    <property type="evidence" value="ECO:0007669"/>
    <property type="project" value="InterPro"/>
</dbReference>
<dbReference type="NCBIfam" id="TIGR02532">
    <property type="entry name" value="IV_pilin_GFxxxE"/>
    <property type="match status" value="1"/>
</dbReference>
<dbReference type="PANTHER" id="PTHR30093">
    <property type="entry name" value="GENERAL SECRETION PATHWAY PROTEIN G"/>
    <property type="match status" value="1"/>
</dbReference>
<evidence type="ECO:0000256" key="2">
    <source>
        <dbReference type="SAM" id="Phobius"/>
    </source>
</evidence>
<keyword evidence="4" id="KW-1185">Reference proteome</keyword>